<feature type="transmembrane region" description="Helical" evidence="5">
    <location>
        <begin position="108"/>
        <end position="126"/>
    </location>
</feature>
<reference evidence="7" key="1">
    <citation type="submission" date="2024-06" db="EMBL/GenBank/DDBJ databases">
        <title>Multi-omics analyses provide insights into the biosynthesis of the anticancer antibiotic pleurotin in Hohenbuehelia grisea.</title>
        <authorList>
            <person name="Weaver J.A."/>
            <person name="Alberti F."/>
        </authorList>
    </citation>
    <scope>NUCLEOTIDE SEQUENCE [LARGE SCALE GENOMIC DNA]</scope>
    <source>
        <strain evidence="7">T-177</strain>
    </source>
</reference>
<keyword evidence="2 5" id="KW-0812">Transmembrane</keyword>
<protein>
    <submittedName>
        <fullName evidence="6">Uncharacterized protein</fullName>
    </submittedName>
</protein>
<organism evidence="6 7">
    <name type="scientific">Hohenbuehelia grisea</name>
    <dbReference type="NCBI Taxonomy" id="104357"/>
    <lineage>
        <taxon>Eukaryota</taxon>
        <taxon>Fungi</taxon>
        <taxon>Dikarya</taxon>
        <taxon>Basidiomycota</taxon>
        <taxon>Agaricomycotina</taxon>
        <taxon>Agaricomycetes</taxon>
        <taxon>Agaricomycetidae</taxon>
        <taxon>Agaricales</taxon>
        <taxon>Pleurotineae</taxon>
        <taxon>Pleurotaceae</taxon>
        <taxon>Hohenbuehelia</taxon>
    </lineage>
</organism>
<evidence type="ECO:0000313" key="6">
    <source>
        <dbReference type="EMBL" id="KAL0958478.1"/>
    </source>
</evidence>
<comment type="subcellular location">
    <subcellularLocation>
        <location evidence="1">Membrane</location>
        <topology evidence="1">Multi-pass membrane protein</topology>
    </subcellularLocation>
</comment>
<evidence type="ECO:0000256" key="3">
    <source>
        <dbReference type="ARBA" id="ARBA00022989"/>
    </source>
</evidence>
<feature type="transmembrane region" description="Helical" evidence="5">
    <location>
        <begin position="167"/>
        <end position="190"/>
    </location>
</feature>
<evidence type="ECO:0000256" key="1">
    <source>
        <dbReference type="ARBA" id="ARBA00004141"/>
    </source>
</evidence>
<comment type="caution">
    <text evidence="6">The sequence shown here is derived from an EMBL/GenBank/DDBJ whole genome shotgun (WGS) entry which is preliminary data.</text>
</comment>
<evidence type="ECO:0000256" key="5">
    <source>
        <dbReference type="SAM" id="Phobius"/>
    </source>
</evidence>
<evidence type="ECO:0000313" key="7">
    <source>
        <dbReference type="Proteomes" id="UP001556367"/>
    </source>
</evidence>
<feature type="transmembrane region" description="Helical" evidence="5">
    <location>
        <begin position="133"/>
        <end position="155"/>
    </location>
</feature>
<evidence type="ECO:0000256" key="2">
    <source>
        <dbReference type="ARBA" id="ARBA00022692"/>
    </source>
</evidence>
<dbReference type="Proteomes" id="UP001556367">
    <property type="component" value="Unassembled WGS sequence"/>
</dbReference>
<proteinExistence type="predicted"/>
<feature type="transmembrane region" description="Helical" evidence="5">
    <location>
        <begin position="44"/>
        <end position="65"/>
    </location>
</feature>
<keyword evidence="7" id="KW-1185">Reference proteome</keyword>
<accession>A0ABR3JT58</accession>
<keyword evidence="3 5" id="KW-1133">Transmembrane helix</keyword>
<feature type="transmembrane region" description="Helical" evidence="5">
    <location>
        <begin position="77"/>
        <end position="96"/>
    </location>
</feature>
<dbReference type="SUPFAM" id="SSF103473">
    <property type="entry name" value="MFS general substrate transporter"/>
    <property type="match status" value="1"/>
</dbReference>
<sequence>MGFSPCSCAIGAWPLRLGLLHCLRGKVPLIPWAVMSNRTSGSGYLQTFFVAIIALGSVYFIPVFYQACKGLSPVASGVLLLGLSTLAPAFVLAGISVKRTLRYRPQMYTGWCFMMIGLGLLSTLDADSTKARAVGFSVLLGIGIGLEYSTTVFPVQAPLPVTLNAPSLAFLLFVRSFATVWGVTIGSTVLQNQLKRRLALLTSQLPHASQGGSYAYSIIPIIPNLAPELQVTIRNAFADSLRVFWQVLIGIAGLGALSSLLMKGLPLSTQTDEQWHIKESEQDGLDEGKNV</sequence>
<gene>
    <name evidence="6" type="ORF">HGRIS_000617</name>
</gene>
<name>A0ABR3JT58_9AGAR</name>
<dbReference type="InterPro" id="IPR036259">
    <property type="entry name" value="MFS_trans_sf"/>
</dbReference>
<feature type="transmembrane region" description="Helical" evidence="5">
    <location>
        <begin position="243"/>
        <end position="262"/>
    </location>
</feature>
<dbReference type="EMBL" id="JASNQZ010000004">
    <property type="protein sequence ID" value="KAL0958478.1"/>
    <property type="molecule type" value="Genomic_DNA"/>
</dbReference>
<dbReference type="PANTHER" id="PTHR23501:SF102">
    <property type="entry name" value="DRUG TRANSPORTER, PUTATIVE (AFU_ORTHOLOGUE AFUA_3G08530)-RELATED"/>
    <property type="match status" value="1"/>
</dbReference>
<evidence type="ECO:0000256" key="4">
    <source>
        <dbReference type="ARBA" id="ARBA00023136"/>
    </source>
</evidence>
<keyword evidence="4 5" id="KW-0472">Membrane</keyword>
<dbReference type="PANTHER" id="PTHR23501">
    <property type="entry name" value="MAJOR FACILITATOR SUPERFAMILY"/>
    <property type="match status" value="1"/>
</dbReference>